<dbReference type="InterPro" id="IPR036770">
    <property type="entry name" value="Ankyrin_rpt-contain_sf"/>
</dbReference>
<feature type="repeat" description="ANK" evidence="3">
    <location>
        <begin position="388"/>
        <end position="420"/>
    </location>
</feature>
<feature type="repeat" description="ANK" evidence="3">
    <location>
        <begin position="320"/>
        <end position="353"/>
    </location>
</feature>
<feature type="repeat" description="ANK" evidence="3">
    <location>
        <begin position="490"/>
        <end position="522"/>
    </location>
</feature>
<dbReference type="Proteomes" id="UP000310121">
    <property type="component" value="Unassembled WGS sequence"/>
</dbReference>
<dbReference type="AlphaFoldDB" id="A0A4V4KRP3"/>
<feature type="repeat" description="ANK" evidence="3">
    <location>
        <begin position="978"/>
        <end position="1000"/>
    </location>
</feature>
<dbReference type="InterPro" id="IPR002110">
    <property type="entry name" value="Ankyrin_rpt"/>
</dbReference>
<organism evidence="4 5">
    <name type="scientific">Aureobasidium pullulans</name>
    <name type="common">Black yeast</name>
    <name type="synonym">Pullularia pullulans</name>
    <dbReference type="NCBI Taxonomy" id="5580"/>
    <lineage>
        <taxon>Eukaryota</taxon>
        <taxon>Fungi</taxon>
        <taxon>Dikarya</taxon>
        <taxon>Ascomycota</taxon>
        <taxon>Pezizomycotina</taxon>
        <taxon>Dothideomycetes</taxon>
        <taxon>Dothideomycetidae</taxon>
        <taxon>Dothideales</taxon>
        <taxon>Saccotheciaceae</taxon>
        <taxon>Aureobasidium</taxon>
    </lineage>
</organism>
<gene>
    <name evidence="4" type="ORF">D6C90_04143</name>
</gene>
<dbReference type="SMART" id="SM00248">
    <property type="entry name" value="ANK"/>
    <property type="match status" value="28"/>
</dbReference>
<dbReference type="Pfam" id="PF13637">
    <property type="entry name" value="Ank_4"/>
    <property type="match status" value="1"/>
</dbReference>
<feature type="repeat" description="ANK" evidence="3">
    <location>
        <begin position="186"/>
        <end position="218"/>
    </location>
</feature>
<feature type="repeat" description="ANK" evidence="3">
    <location>
        <begin position="630"/>
        <end position="662"/>
    </location>
</feature>
<feature type="repeat" description="ANK" evidence="3">
    <location>
        <begin position="359"/>
        <end position="387"/>
    </location>
</feature>
<name>A0A4V4KRP3_AURPU</name>
<dbReference type="PANTHER" id="PTHR24198">
    <property type="entry name" value="ANKYRIN REPEAT AND PROTEIN KINASE DOMAIN-CONTAINING PROTEIN"/>
    <property type="match status" value="1"/>
</dbReference>
<feature type="repeat" description="ANK" evidence="3">
    <location>
        <begin position="255"/>
        <end position="287"/>
    </location>
</feature>
<evidence type="ECO:0000256" key="2">
    <source>
        <dbReference type="ARBA" id="ARBA00023043"/>
    </source>
</evidence>
<feature type="repeat" description="ANK" evidence="3">
    <location>
        <begin position="86"/>
        <end position="118"/>
    </location>
</feature>
<dbReference type="PROSITE" id="PS50088">
    <property type="entry name" value="ANK_REPEAT"/>
    <property type="match status" value="18"/>
</dbReference>
<keyword evidence="2 3" id="KW-0040">ANK repeat</keyword>
<evidence type="ECO:0000256" key="3">
    <source>
        <dbReference type="PROSITE-ProRule" id="PRU00023"/>
    </source>
</evidence>
<evidence type="ECO:0000313" key="5">
    <source>
        <dbReference type="Proteomes" id="UP000310121"/>
    </source>
</evidence>
<reference evidence="4 5" key="1">
    <citation type="submission" date="2018-10" db="EMBL/GenBank/DDBJ databases">
        <title>Fifty Aureobasidium pullulans genomes reveal a recombining polyextremotolerant generalist.</title>
        <authorList>
            <person name="Gostincar C."/>
            <person name="Turk M."/>
            <person name="Zajc J."/>
            <person name="Gunde-Cimerman N."/>
        </authorList>
    </citation>
    <scope>NUCLEOTIDE SEQUENCE [LARGE SCALE GENOMIC DNA]</scope>
    <source>
        <strain evidence="4 5">EXF-3844</strain>
    </source>
</reference>
<evidence type="ECO:0000313" key="4">
    <source>
        <dbReference type="EMBL" id="THZ46921.1"/>
    </source>
</evidence>
<comment type="caution">
    <text evidence="4">The sequence shown here is derived from an EMBL/GenBank/DDBJ whole genome shotgun (WGS) entry which is preliminary data.</text>
</comment>
<feature type="repeat" description="ANK" evidence="3">
    <location>
        <begin position="153"/>
        <end position="185"/>
    </location>
</feature>
<evidence type="ECO:0000256" key="1">
    <source>
        <dbReference type="ARBA" id="ARBA00022737"/>
    </source>
</evidence>
<feature type="repeat" description="ANK" evidence="3">
    <location>
        <begin position="288"/>
        <end position="320"/>
    </location>
</feature>
<dbReference type="PROSITE" id="PS50297">
    <property type="entry name" value="ANK_REP_REGION"/>
    <property type="match status" value="15"/>
</dbReference>
<feature type="repeat" description="ANK" evidence="3">
    <location>
        <begin position="560"/>
        <end position="594"/>
    </location>
</feature>
<dbReference type="EMBL" id="QZBN01000314">
    <property type="protein sequence ID" value="THZ46921.1"/>
    <property type="molecule type" value="Genomic_DNA"/>
</dbReference>
<dbReference type="PRINTS" id="PR01415">
    <property type="entry name" value="ANKYRIN"/>
</dbReference>
<protein>
    <submittedName>
        <fullName evidence="4">Ankyrin</fullName>
    </submittedName>
</protein>
<feature type="repeat" description="ANK" evidence="3">
    <location>
        <begin position="841"/>
        <end position="867"/>
    </location>
</feature>
<sequence>MPRGRREDLVDKLEAFFRDEEAFSDWNHDSLESDERQNYFLMDTDFESPCLSGHKATPTFAIAKLGLISAFDEQEDLLDWNYNNIKGQAPIHVAAFAGHLEVVQRLIERGMDINHRGDKDYSPLLAACVGRHRNIVDYLLSLEGVEVNRRSRFGKAPLIAASRAGDENICRLLLDKGAVINLQANDNDTALTAASECGKLSVVQTLLKHGADTEIVGRLGGNALLAAAVCREGQWAEIIKLLARAGANLDAQDAVKDTALHMAAQAGELDMVRFLVMKKAKVSIQNIAGKTALDFACAGNQTKIIEYLLKNGATCEPDTSGRTELHEAIDGGCDVDILKLFVSKGVDVNAKDNAGIKGALHLAARRGEHAIVQVLIDAEADMNIKSSSGQTLLHEAARGGSADVVRRFLTYGVDIEARNKDEQTPLAVACCESEGSDDVVRVFLDAGAKVVVGDKWGYTPLHRLAGNMRRSAVMMLLENGNVDMTARTNSDLSFLDLAAQSGDYELVRSLLEHGAGIQPEAASKQTPLHLAVMAEKQDKVYAIVERLLEEGCDVNARDDHGCTPLHAYLSLNEGKENIVQLFFSQGADIDVQDNDGDTVLNCLTEFKQPSELILRLLLKNGADLNLGNYEGMTPLHNLARSGLASHVRIILEAGANSMARDKHNRQPIQYAAKTNEATVRALLDFEADVNLLLKMGACVDARDSENKTPLMCACETVASAQVVEILIDAGADPMIKDKTYGATGHHYSCFSDDFAPVVIASSKCVEIDVRDKSESTPLMWASWNAHPGAVKELLKAGSVDTCVTKAGGINAFLYAVMDGYVEVVKLLLVHNPGIITAVDKRKNTALHFACREGRLDVLKLLLDTDASNIGAVNSKSYTAFDEAAKGGHTDIVAFMLARDDVDPHHRSVRDSTPLLLAVYTGKKDLIEMLMNVEGTDLAHGSTGGMTLFKMAASMGLASLCRTLIEKGVADCTIPSKTGGFYPLHYAATSGNVEVIELLLSQPGVDKNVVSMNGYTSLCDAVRMGREKSVETLLAHNVEVDTPDNRGRTPLLIASQKSNQNIVKALLGAGAKAELNDALSIALTNRDEGLVQLLKNAGAIEQDEDFGIEELMKMATLGDVFGIEALGTDTGDTATAKEPQAISGAECVEEDLTS</sequence>
<feature type="repeat" description="ANK" evidence="3">
    <location>
        <begin position="595"/>
        <end position="629"/>
    </location>
</feature>
<proteinExistence type="predicted"/>
<feature type="repeat" description="ANK" evidence="3">
    <location>
        <begin position="705"/>
        <end position="738"/>
    </location>
</feature>
<dbReference type="Gene3D" id="1.25.40.20">
    <property type="entry name" value="Ankyrin repeat-containing domain"/>
    <property type="match status" value="9"/>
</dbReference>
<dbReference type="PANTHER" id="PTHR24198:SF165">
    <property type="entry name" value="ANKYRIN REPEAT-CONTAINING PROTEIN-RELATED"/>
    <property type="match status" value="1"/>
</dbReference>
<feature type="repeat" description="ANK" evidence="3">
    <location>
        <begin position="1045"/>
        <end position="1077"/>
    </location>
</feature>
<keyword evidence="1" id="KW-0677">Repeat</keyword>
<dbReference type="SUPFAM" id="SSF48403">
    <property type="entry name" value="Ankyrin repeat"/>
    <property type="match status" value="3"/>
</dbReference>
<feature type="repeat" description="ANK" evidence="3">
    <location>
        <begin position="523"/>
        <end position="559"/>
    </location>
</feature>
<feature type="repeat" description="ANK" evidence="3">
    <location>
        <begin position="1012"/>
        <end position="1044"/>
    </location>
</feature>
<accession>A0A4V4KRP3</accession>
<dbReference type="Pfam" id="PF12796">
    <property type="entry name" value="Ank_2"/>
    <property type="match status" value="8"/>
</dbReference>